<accession>A0A1I4T998</accession>
<reference evidence="1 2" key="1">
    <citation type="submission" date="2016-10" db="EMBL/GenBank/DDBJ databases">
        <authorList>
            <person name="de Groot N.N."/>
        </authorList>
    </citation>
    <scope>NUCLEOTIDE SEQUENCE [LARGE SCALE GENOMIC DNA]</scope>
    <source>
        <strain evidence="1 2">DSM 15283</strain>
    </source>
</reference>
<name>A0A1I4T998_9RHOB</name>
<evidence type="ECO:0000313" key="1">
    <source>
        <dbReference type="EMBL" id="SFM73140.1"/>
    </source>
</evidence>
<keyword evidence="2" id="KW-1185">Reference proteome</keyword>
<dbReference type="AlphaFoldDB" id="A0A1I4T998"/>
<proteinExistence type="predicted"/>
<evidence type="ECO:0000313" key="2">
    <source>
        <dbReference type="Proteomes" id="UP000199144"/>
    </source>
</evidence>
<sequence length="52" mass="5741">MSLMLHAGAEAVDYDVLRQLPTPESTPTHVPIAHCAGFCCKLFAIDAQERRE</sequence>
<protein>
    <submittedName>
        <fullName evidence="1">Uncharacterized protein</fullName>
    </submittedName>
</protein>
<gene>
    <name evidence="1" type="ORF">SAMN04488042_11443</name>
</gene>
<dbReference type="Proteomes" id="UP000199144">
    <property type="component" value="Unassembled WGS sequence"/>
</dbReference>
<dbReference type="EMBL" id="FOTQ01000014">
    <property type="protein sequence ID" value="SFM73140.1"/>
    <property type="molecule type" value="Genomic_DNA"/>
</dbReference>
<organism evidence="1 2">
    <name type="scientific">Shimia aestuarii</name>
    <dbReference type="NCBI Taxonomy" id="254406"/>
    <lineage>
        <taxon>Bacteria</taxon>
        <taxon>Pseudomonadati</taxon>
        <taxon>Pseudomonadota</taxon>
        <taxon>Alphaproteobacteria</taxon>
        <taxon>Rhodobacterales</taxon>
        <taxon>Roseobacteraceae</taxon>
    </lineage>
</organism>